<keyword evidence="1" id="KW-0489">Methyltransferase</keyword>
<sequence>MMLPSILSLSKQLIRQALQPGNAAVDATVGNGHDTLFLAETVGAAGRVYGFDIQAEALQAARRRLEAANLEGRVTLFKESHHRMAECLPAEVHGRIRAVMFNLGYLPGGDHAIITRPETTVPALEAASRLLAPGGMMSIVLYTGHPGGTEECEAVLRWAKALSPRRFQTMWVQLPNRNHAPSLLAVEKRREEPET</sequence>
<keyword evidence="2" id="KW-1185">Reference proteome</keyword>
<proteinExistence type="predicted"/>
<name>A0A1I2KXC1_9BACL</name>
<dbReference type="STRING" id="201973.SAMN04488025_103136"/>
<evidence type="ECO:0000313" key="2">
    <source>
        <dbReference type="Proteomes" id="UP000198661"/>
    </source>
</evidence>
<dbReference type="Gene3D" id="3.40.50.150">
    <property type="entry name" value="Vaccinia Virus protein VP39"/>
    <property type="match status" value="1"/>
</dbReference>
<dbReference type="Pfam" id="PF06962">
    <property type="entry name" value="rRNA_methylase"/>
    <property type="match status" value="1"/>
</dbReference>
<dbReference type="AlphaFoldDB" id="A0A1I2KXC1"/>
<dbReference type="PANTHER" id="PTHR35276">
    <property type="entry name" value="S-ADENOSYL-L-METHIONINE-DEPENDENT METHYLTRANSFERASES SUPERFAMILY PROTEIN"/>
    <property type="match status" value="1"/>
</dbReference>
<dbReference type="OrthoDB" id="9792989at2"/>
<dbReference type="CDD" id="cd02440">
    <property type="entry name" value="AdoMet_MTases"/>
    <property type="match status" value="1"/>
</dbReference>
<dbReference type="PANTHER" id="PTHR35276:SF1">
    <property type="entry name" value="TRNA (MNM(5)S(2)U34)-METHYLTRANSFERASE, CHLOROPLASTIC"/>
    <property type="match status" value="1"/>
</dbReference>
<dbReference type="GO" id="GO:0008168">
    <property type="term" value="F:methyltransferase activity"/>
    <property type="evidence" value="ECO:0007669"/>
    <property type="project" value="UniProtKB-KW"/>
</dbReference>
<evidence type="ECO:0000313" key="1">
    <source>
        <dbReference type="EMBL" id="SFF71732.1"/>
    </source>
</evidence>
<organism evidence="1 2">
    <name type="scientific">Planifilum fulgidum</name>
    <dbReference type="NCBI Taxonomy" id="201973"/>
    <lineage>
        <taxon>Bacteria</taxon>
        <taxon>Bacillati</taxon>
        <taxon>Bacillota</taxon>
        <taxon>Bacilli</taxon>
        <taxon>Bacillales</taxon>
        <taxon>Thermoactinomycetaceae</taxon>
        <taxon>Planifilum</taxon>
    </lineage>
</organism>
<dbReference type="RefSeq" id="WP_092035774.1">
    <property type="nucleotide sequence ID" value="NZ_FOOK01000003.1"/>
</dbReference>
<reference evidence="1 2" key="1">
    <citation type="submission" date="2016-10" db="EMBL/GenBank/DDBJ databases">
        <authorList>
            <person name="de Groot N.N."/>
        </authorList>
    </citation>
    <scope>NUCLEOTIDE SEQUENCE [LARGE SCALE GENOMIC DNA]</scope>
    <source>
        <strain evidence="1 2">DSM 44945</strain>
    </source>
</reference>
<dbReference type="Proteomes" id="UP000198661">
    <property type="component" value="Unassembled WGS sequence"/>
</dbReference>
<dbReference type="GO" id="GO:0032259">
    <property type="term" value="P:methylation"/>
    <property type="evidence" value="ECO:0007669"/>
    <property type="project" value="UniProtKB-KW"/>
</dbReference>
<accession>A0A1I2KXC1</accession>
<protein>
    <submittedName>
        <fullName evidence="1">Putative rRNA methylase</fullName>
    </submittedName>
</protein>
<dbReference type="EMBL" id="FOOK01000003">
    <property type="protein sequence ID" value="SFF71732.1"/>
    <property type="molecule type" value="Genomic_DNA"/>
</dbReference>
<dbReference type="InterPro" id="IPR029063">
    <property type="entry name" value="SAM-dependent_MTases_sf"/>
</dbReference>
<keyword evidence="1" id="KW-0808">Transferase</keyword>
<gene>
    <name evidence="1" type="ORF">SAMN04488025_103136</name>
</gene>
<dbReference type="InterPro" id="IPR010719">
    <property type="entry name" value="MnmM_MeTrfase"/>
</dbReference>
<dbReference type="SUPFAM" id="SSF53335">
    <property type="entry name" value="S-adenosyl-L-methionine-dependent methyltransferases"/>
    <property type="match status" value="1"/>
</dbReference>